<accession>A0A085WSE1</accession>
<dbReference type="STRING" id="394096.DB31_5646"/>
<dbReference type="AlphaFoldDB" id="A0A085WSE1"/>
<organism evidence="1 2">
    <name type="scientific">Hyalangium minutum</name>
    <dbReference type="NCBI Taxonomy" id="394096"/>
    <lineage>
        <taxon>Bacteria</taxon>
        <taxon>Pseudomonadati</taxon>
        <taxon>Myxococcota</taxon>
        <taxon>Myxococcia</taxon>
        <taxon>Myxococcales</taxon>
        <taxon>Cystobacterineae</taxon>
        <taxon>Archangiaceae</taxon>
        <taxon>Hyalangium</taxon>
    </lineage>
</organism>
<dbReference type="Proteomes" id="UP000028725">
    <property type="component" value="Unassembled WGS sequence"/>
</dbReference>
<reference evidence="1 2" key="1">
    <citation type="submission" date="2014-04" db="EMBL/GenBank/DDBJ databases">
        <title>Genome assembly of Hyalangium minutum DSM 14724.</title>
        <authorList>
            <person name="Sharma G."/>
            <person name="Subramanian S."/>
        </authorList>
    </citation>
    <scope>NUCLEOTIDE SEQUENCE [LARGE SCALE GENOMIC DNA]</scope>
    <source>
        <strain evidence="1 2">DSM 14724</strain>
    </source>
</reference>
<evidence type="ECO:0000313" key="2">
    <source>
        <dbReference type="Proteomes" id="UP000028725"/>
    </source>
</evidence>
<gene>
    <name evidence="1" type="ORF">DB31_5646</name>
</gene>
<proteinExistence type="predicted"/>
<comment type="caution">
    <text evidence="1">The sequence shown here is derived from an EMBL/GenBank/DDBJ whole genome shotgun (WGS) entry which is preliminary data.</text>
</comment>
<evidence type="ECO:0000313" key="1">
    <source>
        <dbReference type="EMBL" id="KFE70604.1"/>
    </source>
</evidence>
<dbReference type="EMBL" id="JMCB01000003">
    <property type="protein sequence ID" value="KFE70604.1"/>
    <property type="molecule type" value="Genomic_DNA"/>
</dbReference>
<name>A0A085WSE1_9BACT</name>
<keyword evidence="2" id="KW-1185">Reference proteome</keyword>
<sequence>MSAAVIDLQDFRKKREAEQCQMARPAPIRPWLPVWVWVMVWPA</sequence>
<protein>
    <submittedName>
        <fullName evidence="1">Uncharacterized protein</fullName>
    </submittedName>
</protein>